<evidence type="ECO:0000256" key="7">
    <source>
        <dbReference type="SAM" id="MobiDB-lite"/>
    </source>
</evidence>
<feature type="binding site" evidence="6">
    <location>
        <position position="281"/>
    </location>
    <ligand>
        <name>Zn(2+)</name>
        <dbReference type="ChEBI" id="CHEBI:29105"/>
    </ligand>
</feature>
<organism evidence="9 10">
    <name type="scientific">Dendrothele bispora (strain CBS 962.96)</name>
    <dbReference type="NCBI Taxonomy" id="1314807"/>
    <lineage>
        <taxon>Eukaryota</taxon>
        <taxon>Fungi</taxon>
        <taxon>Dikarya</taxon>
        <taxon>Basidiomycota</taxon>
        <taxon>Agaricomycotina</taxon>
        <taxon>Agaricomycetes</taxon>
        <taxon>Agaricomycetidae</taxon>
        <taxon>Agaricales</taxon>
        <taxon>Agaricales incertae sedis</taxon>
        <taxon>Dendrothele</taxon>
    </lineage>
</organism>
<dbReference type="EMBL" id="ML179042">
    <property type="protein sequence ID" value="THV06555.1"/>
    <property type="molecule type" value="Genomic_DNA"/>
</dbReference>
<evidence type="ECO:0000313" key="10">
    <source>
        <dbReference type="Proteomes" id="UP000297245"/>
    </source>
</evidence>
<keyword evidence="6" id="KW-0862">Zinc</keyword>
<feature type="binding site" evidence="6">
    <location>
        <position position="285"/>
    </location>
    <ligand>
        <name>Zn(2+)</name>
        <dbReference type="ChEBI" id="CHEBI:29105"/>
    </ligand>
</feature>
<reference evidence="9 10" key="1">
    <citation type="journal article" date="2019" name="Nat. Ecol. Evol.">
        <title>Megaphylogeny resolves global patterns of mushroom evolution.</title>
        <authorList>
            <person name="Varga T."/>
            <person name="Krizsan K."/>
            <person name="Foldi C."/>
            <person name="Dima B."/>
            <person name="Sanchez-Garcia M."/>
            <person name="Sanchez-Ramirez S."/>
            <person name="Szollosi G.J."/>
            <person name="Szarkandi J.G."/>
            <person name="Papp V."/>
            <person name="Albert L."/>
            <person name="Andreopoulos W."/>
            <person name="Angelini C."/>
            <person name="Antonin V."/>
            <person name="Barry K.W."/>
            <person name="Bougher N.L."/>
            <person name="Buchanan P."/>
            <person name="Buyck B."/>
            <person name="Bense V."/>
            <person name="Catcheside P."/>
            <person name="Chovatia M."/>
            <person name="Cooper J."/>
            <person name="Damon W."/>
            <person name="Desjardin D."/>
            <person name="Finy P."/>
            <person name="Geml J."/>
            <person name="Haridas S."/>
            <person name="Hughes K."/>
            <person name="Justo A."/>
            <person name="Karasinski D."/>
            <person name="Kautmanova I."/>
            <person name="Kiss B."/>
            <person name="Kocsube S."/>
            <person name="Kotiranta H."/>
            <person name="LaButti K.M."/>
            <person name="Lechner B.E."/>
            <person name="Liimatainen K."/>
            <person name="Lipzen A."/>
            <person name="Lukacs Z."/>
            <person name="Mihaltcheva S."/>
            <person name="Morgado L.N."/>
            <person name="Niskanen T."/>
            <person name="Noordeloos M.E."/>
            <person name="Ohm R.A."/>
            <person name="Ortiz-Santana B."/>
            <person name="Ovrebo C."/>
            <person name="Racz N."/>
            <person name="Riley R."/>
            <person name="Savchenko A."/>
            <person name="Shiryaev A."/>
            <person name="Soop K."/>
            <person name="Spirin V."/>
            <person name="Szebenyi C."/>
            <person name="Tomsovsky M."/>
            <person name="Tulloss R.E."/>
            <person name="Uehling J."/>
            <person name="Grigoriev I.V."/>
            <person name="Vagvolgyi C."/>
            <person name="Papp T."/>
            <person name="Martin F.M."/>
            <person name="Miettinen O."/>
            <person name="Hibbett D.S."/>
            <person name="Nagy L.G."/>
        </authorList>
    </citation>
    <scope>NUCLEOTIDE SEQUENCE [LARGE SCALE GENOMIC DNA]</scope>
    <source>
        <strain evidence="9 10">CBS 962.96</strain>
    </source>
</reference>
<dbReference type="GO" id="GO:0038023">
    <property type="term" value="F:signaling receptor activity"/>
    <property type="evidence" value="ECO:0007669"/>
    <property type="project" value="TreeGrafter"/>
</dbReference>
<feature type="transmembrane region" description="Helical" evidence="8">
    <location>
        <begin position="243"/>
        <end position="262"/>
    </location>
</feature>
<feature type="transmembrane region" description="Helical" evidence="8">
    <location>
        <begin position="151"/>
        <end position="172"/>
    </location>
</feature>
<dbReference type="PANTHER" id="PTHR20855">
    <property type="entry name" value="ADIPOR/PROGESTIN RECEPTOR-RELATED"/>
    <property type="match status" value="1"/>
</dbReference>
<evidence type="ECO:0000256" key="4">
    <source>
        <dbReference type="ARBA" id="ARBA00022989"/>
    </source>
</evidence>
<protein>
    <submittedName>
        <fullName evidence="9">HlyIII-domain-containing protein</fullName>
    </submittedName>
</protein>
<keyword evidence="5 8" id="KW-0472">Membrane</keyword>
<name>A0A4S8MTZ4_DENBC</name>
<evidence type="ECO:0000256" key="8">
    <source>
        <dbReference type="SAM" id="Phobius"/>
    </source>
</evidence>
<evidence type="ECO:0000256" key="3">
    <source>
        <dbReference type="ARBA" id="ARBA00022692"/>
    </source>
</evidence>
<dbReference type="Proteomes" id="UP000297245">
    <property type="component" value="Unassembled WGS sequence"/>
</dbReference>
<dbReference type="PANTHER" id="PTHR20855:SF52">
    <property type="entry name" value="ADIPONECTIN RECEPTOR PROTEIN"/>
    <property type="match status" value="1"/>
</dbReference>
<keyword evidence="10" id="KW-1185">Reference proteome</keyword>
<dbReference type="GO" id="GO:0006882">
    <property type="term" value="P:intracellular zinc ion homeostasis"/>
    <property type="evidence" value="ECO:0007669"/>
    <property type="project" value="TreeGrafter"/>
</dbReference>
<gene>
    <name evidence="9" type="ORF">K435DRAFT_711396</name>
</gene>
<dbReference type="AlphaFoldDB" id="A0A4S8MTZ4"/>
<dbReference type="InterPro" id="IPR004254">
    <property type="entry name" value="AdipoR/HlyIII-related"/>
</dbReference>
<keyword evidence="3 8" id="KW-0812">Transmembrane</keyword>
<accession>A0A4S8MTZ4</accession>
<feature type="transmembrane region" description="Helical" evidence="8">
    <location>
        <begin position="283"/>
        <end position="300"/>
    </location>
</feature>
<feature type="binding site" evidence="6">
    <location>
        <position position="135"/>
    </location>
    <ligand>
        <name>Zn(2+)</name>
        <dbReference type="ChEBI" id="CHEBI:29105"/>
    </ligand>
</feature>
<feature type="transmembrane region" description="Helical" evidence="8">
    <location>
        <begin position="79"/>
        <end position="97"/>
    </location>
</feature>
<dbReference type="Pfam" id="PF03006">
    <property type="entry name" value="HlyIII"/>
    <property type="match status" value="1"/>
</dbReference>
<feature type="transmembrane region" description="Helical" evidence="8">
    <location>
        <begin position="117"/>
        <end position="139"/>
    </location>
</feature>
<feature type="region of interest" description="Disordered" evidence="7">
    <location>
        <begin position="1"/>
        <end position="25"/>
    </location>
</feature>
<sequence>MSFLRMRHSAESSPSPTMNAAVRKPVDDNVQLPQEKLLSYHELPSWRQDNPSIVTGYRPETYSWIRCAKGLIIWHNESVNIWTHLLGAIATVIAVIVSYSQAGFLGKNSSSLDSAELALFLIGALVCFTCSTVFHSCACHSENVSSFMNRVDYLGILVLGTLNYMPTFYYAFYCDPTIRNIYSALMATSGAIGIYLICAPTYVSPAYRRMRTLTFIALGSVVVAPFIHALVNQGFHRLVHSIGLQWLFIEALAYIFGATLYAERFPEALLPGKFDFVGASHQIFHVCSVIAVAVHYVSIWKSYEYWHSAAAGDLCI</sequence>
<comment type="similarity">
    <text evidence="2">Belongs to the ADIPOR family.</text>
</comment>
<evidence type="ECO:0000256" key="5">
    <source>
        <dbReference type="ARBA" id="ARBA00023136"/>
    </source>
</evidence>
<keyword evidence="6" id="KW-0479">Metal-binding</keyword>
<feature type="transmembrane region" description="Helical" evidence="8">
    <location>
        <begin position="184"/>
        <end position="203"/>
    </location>
</feature>
<dbReference type="OrthoDB" id="529367at2759"/>
<dbReference type="GO" id="GO:0016020">
    <property type="term" value="C:membrane"/>
    <property type="evidence" value="ECO:0007669"/>
    <property type="project" value="UniProtKB-SubCell"/>
</dbReference>
<feature type="transmembrane region" description="Helical" evidence="8">
    <location>
        <begin position="212"/>
        <end position="231"/>
    </location>
</feature>
<evidence type="ECO:0000313" key="9">
    <source>
        <dbReference type="EMBL" id="THV06555.1"/>
    </source>
</evidence>
<dbReference type="GO" id="GO:0046872">
    <property type="term" value="F:metal ion binding"/>
    <property type="evidence" value="ECO:0007669"/>
    <property type="project" value="UniProtKB-KW"/>
</dbReference>
<evidence type="ECO:0000256" key="6">
    <source>
        <dbReference type="PIRSR" id="PIRSR604254-1"/>
    </source>
</evidence>
<evidence type="ECO:0000256" key="2">
    <source>
        <dbReference type="ARBA" id="ARBA00007018"/>
    </source>
</evidence>
<comment type="subcellular location">
    <subcellularLocation>
        <location evidence="1">Membrane</location>
        <topology evidence="1">Multi-pass membrane protein</topology>
    </subcellularLocation>
</comment>
<proteinExistence type="inferred from homology"/>
<evidence type="ECO:0000256" key="1">
    <source>
        <dbReference type="ARBA" id="ARBA00004141"/>
    </source>
</evidence>
<keyword evidence="4 8" id="KW-1133">Transmembrane helix</keyword>